<dbReference type="AlphaFoldDB" id="Q0S8W9"/>
<evidence type="ECO:0000256" key="1">
    <source>
        <dbReference type="SAM" id="SignalP"/>
    </source>
</evidence>
<organism evidence="2 3">
    <name type="scientific">Rhodococcus jostii (strain RHA1)</name>
    <dbReference type="NCBI Taxonomy" id="101510"/>
    <lineage>
        <taxon>Bacteria</taxon>
        <taxon>Bacillati</taxon>
        <taxon>Actinomycetota</taxon>
        <taxon>Actinomycetes</taxon>
        <taxon>Mycobacteriales</taxon>
        <taxon>Nocardiaceae</taxon>
        <taxon>Rhodococcus</taxon>
    </lineage>
</organism>
<evidence type="ECO:0000313" key="2">
    <source>
        <dbReference type="EMBL" id="ABG96017.1"/>
    </source>
</evidence>
<dbReference type="PATRIC" id="fig|101510.16.peg.4253"/>
<gene>
    <name evidence="2" type="ordered locus">RHA1_ro04226</name>
</gene>
<proteinExistence type="predicted"/>
<dbReference type="HOGENOM" id="CLU_813478_0_0_11"/>
<keyword evidence="1" id="KW-0732">Signal</keyword>
<protein>
    <recommendedName>
        <fullName evidence="4">DUF3558 domain-containing protein</fullName>
    </recommendedName>
</protein>
<reference evidence="3" key="1">
    <citation type="journal article" date="2006" name="Proc. Natl. Acad. Sci. U.S.A.">
        <title>The complete genome of Rhodococcus sp. RHA1 provides insights into a catabolic powerhouse.</title>
        <authorList>
            <person name="McLeod M.P."/>
            <person name="Warren R.L."/>
            <person name="Hsiao W.W.L."/>
            <person name="Araki N."/>
            <person name="Myhre M."/>
            <person name="Fernandes C."/>
            <person name="Miyazawa D."/>
            <person name="Wong W."/>
            <person name="Lillquist A.L."/>
            <person name="Wang D."/>
            <person name="Dosanjh M."/>
            <person name="Hara H."/>
            <person name="Petrescu A."/>
            <person name="Morin R.D."/>
            <person name="Yang G."/>
            <person name="Stott J.M."/>
            <person name="Schein J.E."/>
            <person name="Shin H."/>
            <person name="Smailus D."/>
            <person name="Siddiqui A.S."/>
            <person name="Marra M.A."/>
            <person name="Jones S.J.M."/>
            <person name="Holt R."/>
            <person name="Brinkman F.S.L."/>
            <person name="Miyauchi K."/>
            <person name="Fukuda M."/>
            <person name="Davies J.E."/>
            <person name="Mohn W.W."/>
            <person name="Eltis L.D."/>
        </authorList>
    </citation>
    <scope>NUCLEOTIDE SEQUENCE [LARGE SCALE GENOMIC DNA]</scope>
    <source>
        <strain evidence="3">RHA1</strain>
    </source>
</reference>
<sequence length="343" mass="35375">MGRSTTVVSPLVAALFAVLLASCAGVVEGAPSVAGVGEPIYGLPVSDHSRVELAAAAAARDIAPCSLLDENLVASLGQVTAFGPVGDLSTCHAELVPPRGTPANPVWVEVTVGEREPTEETGAGEATAGIEVRPAVGALPGTCTLYFSLPPVAGVPADDATAPGRWGHVSYLDGAGGTGDSAAGDDCAEARIVLGSITGRLRTPVPLRSEIPLAQQDPCRVVEKMSGRGVETFTPGSRPYECLLTLRGGDAASVQLALSPEPSQTGGPEAVELDGKTFTYFRDTRECHYYFYPGAVFDTNLPSSPVSERDKRTNRLTASVAASAPSCDDAETLVLAAAEMFDY</sequence>
<feature type="chain" id="PRO_5004176351" description="DUF3558 domain-containing protein" evidence="1">
    <location>
        <begin position="30"/>
        <end position="343"/>
    </location>
</feature>
<evidence type="ECO:0000313" key="3">
    <source>
        <dbReference type="Proteomes" id="UP000008710"/>
    </source>
</evidence>
<evidence type="ECO:0008006" key="4">
    <source>
        <dbReference type="Google" id="ProtNLM"/>
    </source>
</evidence>
<name>Q0S8W9_RHOJR</name>
<dbReference type="Proteomes" id="UP000008710">
    <property type="component" value="Chromosome"/>
</dbReference>
<accession>Q0S8W9</accession>
<dbReference type="OrthoDB" id="4449960at2"/>
<dbReference type="eggNOG" id="ENOG5031MVT">
    <property type="taxonomic scope" value="Bacteria"/>
</dbReference>
<dbReference type="KEGG" id="rha:RHA1_ro04226"/>
<dbReference type="PROSITE" id="PS51257">
    <property type="entry name" value="PROKAR_LIPOPROTEIN"/>
    <property type="match status" value="1"/>
</dbReference>
<feature type="signal peptide" evidence="1">
    <location>
        <begin position="1"/>
        <end position="29"/>
    </location>
</feature>
<dbReference type="EMBL" id="CP000431">
    <property type="protein sequence ID" value="ABG96017.1"/>
    <property type="molecule type" value="Genomic_DNA"/>
</dbReference>
<dbReference type="RefSeq" id="WP_011596687.1">
    <property type="nucleotide sequence ID" value="NC_008268.1"/>
</dbReference>